<dbReference type="Proteomes" id="UP000253868">
    <property type="component" value="Chromosome"/>
</dbReference>
<protein>
    <recommendedName>
        <fullName evidence="1">non-specific serine/threonine protein kinase</fullName>
        <ecNumber evidence="1">2.7.11.1</ecNumber>
    </recommendedName>
</protein>
<dbReference type="RefSeq" id="WP_114659878.1">
    <property type="nucleotide sequence ID" value="NZ_CP031194.1"/>
</dbReference>
<keyword evidence="2 10" id="KW-0723">Serine/threonine-protein kinase</keyword>
<dbReference type="InterPro" id="IPR011009">
    <property type="entry name" value="Kinase-like_dom_sf"/>
</dbReference>
<dbReference type="PROSITE" id="PS50011">
    <property type="entry name" value="PROTEIN_KINASE_DOM"/>
    <property type="match status" value="1"/>
</dbReference>
<dbReference type="KEGG" id="spad:DVK44_13335"/>
<evidence type="ECO:0000256" key="7">
    <source>
        <dbReference type="PROSITE-ProRule" id="PRU10141"/>
    </source>
</evidence>
<sequence length="518" mass="55428">MTQEGRLIAGRYRIAGLIGRGGMGTVWRAEDLVLDREVALKRLHATPDRLSADEIATLHERSRREARSAARIAHPHVVVVHDVVEDDGVPCLVMEYVRSVTLGSLLADGAAVPVREAVRIGLAMTGALRAAHTAGVVHRDVKPANVLLGDDGRIVLTDFGIALPSGASTLTATGEMIGSVRYMAPERVRGRTAGPASDLWSLGATLYRAVEGRLPFDRVTAMEMAYAIAVDPPGPTKLAGPLGPLIEALLAKEPEERPSAEEAERTLRTLWAAETETKTAENAEAANTTDGTTALEPVQEPIRDPAPEAIRATAAPAPPRRTRVLLRTATALAVAAATATGALYIWPDGGTGTRQQGTTPRSPAADTTSPPPLPAGYHLAEAAQLGVSLPVPDGWTVGRSSDEQVTYQSPSGLAGITIGTVDPAGSDLTAHFADIETNTKKNYTVYRRLRLQHTTFRGAPAAVWEFTFQGRARAFRAIDLGFGRAGEREYDIYLSAPDEDWDTYRPVFDRVKEGLRTP</sequence>
<dbReference type="EC" id="2.7.11.1" evidence="1"/>
<organism evidence="10 11">
    <name type="scientific">Streptomyces paludis</name>
    <dbReference type="NCBI Taxonomy" id="2282738"/>
    <lineage>
        <taxon>Bacteria</taxon>
        <taxon>Bacillati</taxon>
        <taxon>Actinomycetota</taxon>
        <taxon>Actinomycetes</taxon>
        <taxon>Kitasatosporales</taxon>
        <taxon>Streptomycetaceae</taxon>
        <taxon>Streptomyces</taxon>
    </lineage>
</organism>
<feature type="region of interest" description="Disordered" evidence="8">
    <location>
        <begin position="347"/>
        <end position="372"/>
    </location>
</feature>
<feature type="region of interest" description="Disordered" evidence="8">
    <location>
        <begin position="278"/>
        <end position="298"/>
    </location>
</feature>
<dbReference type="Gene3D" id="3.30.200.20">
    <property type="entry name" value="Phosphorylase Kinase, domain 1"/>
    <property type="match status" value="1"/>
</dbReference>
<evidence type="ECO:0000313" key="10">
    <source>
        <dbReference type="EMBL" id="AXG78534.1"/>
    </source>
</evidence>
<dbReference type="Pfam" id="PF00069">
    <property type="entry name" value="Pkinase"/>
    <property type="match status" value="1"/>
</dbReference>
<evidence type="ECO:0000256" key="2">
    <source>
        <dbReference type="ARBA" id="ARBA00022527"/>
    </source>
</evidence>
<dbReference type="AlphaFoldDB" id="A0A345HPB0"/>
<dbReference type="PANTHER" id="PTHR43289:SF6">
    <property type="entry name" value="SERINE_THREONINE-PROTEIN KINASE NEKL-3"/>
    <property type="match status" value="1"/>
</dbReference>
<dbReference type="SMART" id="SM00220">
    <property type="entry name" value="S_TKc"/>
    <property type="match status" value="1"/>
</dbReference>
<evidence type="ECO:0000259" key="9">
    <source>
        <dbReference type="PROSITE" id="PS50011"/>
    </source>
</evidence>
<evidence type="ECO:0000256" key="3">
    <source>
        <dbReference type="ARBA" id="ARBA00022679"/>
    </source>
</evidence>
<dbReference type="GO" id="GO:0005524">
    <property type="term" value="F:ATP binding"/>
    <property type="evidence" value="ECO:0007669"/>
    <property type="project" value="UniProtKB-UniRule"/>
</dbReference>
<gene>
    <name evidence="10" type="ORF">DVK44_13335</name>
</gene>
<reference evidence="11" key="1">
    <citation type="submission" date="2018-07" db="EMBL/GenBank/DDBJ databases">
        <authorList>
            <person name="Zhao J."/>
        </authorList>
    </citation>
    <scope>NUCLEOTIDE SEQUENCE [LARGE SCALE GENOMIC DNA]</scope>
    <source>
        <strain evidence="11">GSSD-12</strain>
    </source>
</reference>
<dbReference type="PANTHER" id="PTHR43289">
    <property type="entry name" value="MITOGEN-ACTIVATED PROTEIN KINASE KINASE KINASE 20-RELATED"/>
    <property type="match status" value="1"/>
</dbReference>
<keyword evidence="11" id="KW-1185">Reference proteome</keyword>
<dbReference type="SUPFAM" id="SSF56112">
    <property type="entry name" value="Protein kinase-like (PK-like)"/>
    <property type="match status" value="1"/>
</dbReference>
<name>A0A345HPB0_9ACTN</name>
<evidence type="ECO:0000256" key="5">
    <source>
        <dbReference type="ARBA" id="ARBA00022777"/>
    </source>
</evidence>
<dbReference type="CDD" id="cd14014">
    <property type="entry name" value="STKc_PknB_like"/>
    <property type="match status" value="1"/>
</dbReference>
<dbReference type="OrthoDB" id="9762169at2"/>
<proteinExistence type="predicted"/>
<keyword evidence="3" id="KW-0808">Transferase</keyword>
<dbReference type="EMBL" id="CP031194">
    <property type="protein sequence ID" value="AXG78534.1"/>
    <property type="molecule type" value="Genomic_DNA"/>
</dbReference>
<dbReference type="PROSITE" id="PS00108">
    <property type="entry name" value="PROTEIN_KINASE_ST"/>
    <property type="match status" value="1"/>
</dbReference>
<dbReference type="InterPro" id="IPR000719">
    <property type="entry name" value="Prot_kinase_dom"/>
</dbReference>
<dbReference type="PROSITE" id="PS00107">
    <property type="entry name" value="PROTEIN_KINASE_ATP"/>
    <property type="match status" value="1"/>
</dbReference>
<keyword evidence="4 7" id="KW-0547">Nucleotide-binding</keyword>
<accession>A0A345HPB0</accession>
<evidence type="ECO:0000256" key="1">
    <source>
        <dbReference type="ARBA" id="ARBA00012513"/>
    </source>
</evidence>
<dbReference type="InterPro" id="IPR017441">
    <property type="entry name" value="Protein_kinase_ATP_BS"/>
</dbReference>
<keyword evidence="6 7" id="KW-0067">ATP-binding</keyword>
<dbReference type="Gene3D" id="1.10.510.10">
    <property type="entry name" value="Transferase(Phosphotransferase) domain 1"/>
    <property type="match status" value="1"/>
</dbReference>
<evidence type="ECO:0000256" key="8">
    <source>
        <dbReference type="SAM" id="MobiDB-lite"/>
    </source>
</evidence>
<feature type="domain" description="Protein kinase" evidence="9">
    <location>
        <begin position="12"/>
        <end position="270"/>
    </location>
</feature>
<feature type="compositionally biased region" description="Low complexity" evidence="8">
    <location>
        <begin position="282"/>
        <end position="294"/>
    </location>
</feature>
<evidence type="ECO:0000256" key="4">
    <source>
        <dbReference type="ARBA" id="ARBA00022741"/>
    </source>
</evidence>
<dbReference type="InterPro" id="IPR008271">
    <property type="entry name" value="Ser/Thr_kinase_AS"/>
</dbReference>
<feature type="binding site" evidence="7">
    <location>
        <position position="41"/>
    </location>
    <ligand>
        <name>ATP</name>
        <dbReference type="ChEBI" id="CHEBI:30616"/>
    </ligand>
</feature>
<evidence type="ECO:0000313" key="11">
    <source>
        <dbReference type="Proteomes" id="UP000253868"/>
    </source>
</evidence>
<evidence type="ECO:0000256" key="6">
    <source>
        <dbReference type="ARBA" id="ARBA00022840"/>
    </source>
</evidence>
<dbReference type="GO" id="GO:0004674">
    <property type="term" value="F:protein serine/threonine kinase activity"/>
    <property type="evidence" value="ECO:0007669"/>
    <property type="project" value="UniProtKB-KW"/>
</dbReference>
<keyword evidence="5 10" id="KW-0418">Kinase</keyword>